<organism evidence="3">
    <name type="scientific">Proboscia inermis</name>
    <dbReference type="NCBI Taxonomy" id="420281"/>
    <lineage>
        <taxon>Eukaryota</taxon>
        <taxon>Sar</taxon>
        <taxon>Stramenopiles</taxon>
        <taxon>Ochrophyta</taxon>
        <taxon>Bacillariophyta</taxon>
        <taxon>Coscinodiscophyceae</taxon>
        <taxon>Rhizosoleniophycidae</taxon>
        <taxon>Rhizosoleniales</taxon>
        <taxon>Rhizosoleniaceae</taxon>
        <taxon>Proboscia</taxon>
    </lineage>
</organism>
<proteinExistence type="predicted"/>
<gene>
    <name evidence="3" type="ORF">PINE0816_LOCUS17806</name>
</gene>
<feature type="transmembrane region" description="Helical" evidence="1">
    <location>
        <begin position="461"/>
        <end position="482"/>
    </location>
</feature>
<dbReference type="Pfam" id="PF12680">
    <property type="entry name" value="SnoaL_2"/>
    <property type="match status" value="1"/>
</dbReference>
<protein>
    <recommendedName>
        <fullName evidence="2">SnoaL-like domain-containing protein</fullName>
    </recommendedName>
</protein>
<dbReference type="EMBL" id="HBEL01038249">
    <property type="protein sequence ID" value="CAD8421650.1"/>
    <property type="molecule type" value="Transcribed_RNA"/>
</dbReference>
<accession>A0A7S0CF64</accession>
<evidence type="ECO:0000313" key="3">
    <source>
        <dbReference type="EMBL" id="CAD8421650.1"/>
    </source>
</evidence>
<dbReference type="InterPro" id="IPR032710">
    <property type="entry name" value="NTF2-like_dom_sf"/>
</dbReference>
<keyword evidence="1" id="KW-1133">Transmembrane helix</keyword>
<feature type="transmembrane region" description="Helical" evidence="1">
    <location>
        <begin position="277"/>
        <end position="297"/>
    </location>
</feature>
<dbReference type="Gene3D" id="3.10.450.50">
    <property type="match status" value="2"/>
</dbReference>
<reference evidence="3" key="1">
    <citation type="submission" date="2021-01" db="EMBL/GenBank/DDBJ databases">
        <authorList>
            <person name="Corre E."/>
            <person name="Pelletier E."/>
            <person name="Niang G."/>
            <person name="Scheremetjew M."/>
            <person name="Finn R."/>
            <person name="Kale V."/>
            <person name="Holt S."/>
            <person name="Cochrane G."/>
            <person name="Meng A."/>
            <person name="Brown T."/>
            <person name="Cohen L."/>
        </authorList>
    </citation>
    <scope>NUCLEOTIDE SEQUENCE</scope>
    <source>
        <strain evidence="3">CCAP1064/1</strain>
    </source>
</reference>
<feature type="transmembrane region" description="Helical" evidence="1">
    <location>
        <begin position="341"/>
        <end position="358"/>
    </location>
</feature>
<feature type="transmembrane region" description="Helical" evidence="1">
    <location>
        <begin position="502"/>
        <end position="521"/>
    </location>
</feature>
<feature type="domain" description="SnoaL-like" evidence="2">
    <location>
        <begin position="141"/>
        <end position="236"/>
    </location>
</feature>
<dbReference type="SUPFAM" id="SSF54427">
    <property type="entry name" value="NTF2-like"/>
    <property type="match status" value="2"/>
</dbReference>
<dbReference type="InterPro" id="IPR037401">
    <property type="entry name" value="SnoaL-like"/>
</dbReference>
<keyword evidence="1" id="KW-0812">Transmembrane</keyword>
<name>A0A7S0CF64_9STRA</name>
<dbReference type="AlphaFoldDB" id="A0A7S0CF64"/>
<keyword evidence="1" id="KW-0472">Membrane</keyword>
<evidence type="ECO:0000259" key="2">
    <source>
        <dbReference type="Pfam" id="PF12680"/>
    </source>
</evidence>
<dbReference type="PANTHER" id="PTHR33698:SF3">
    <property type="entry name" value="OS09G0266000 PROTEIN"/>
    <property type="match status" value="1"/>
</dbReference>
<sequence length="533" mass="59511">MLLISDDCVYDNTKFYDAFNGKVEIRKHFARMARAYPLSKVVIDAMALGSQGRVGVKWHVEDESEDDSYSRGCSFYTIDSESNLITSGFIVQEPPLPKPGDAGLNLLSQASKIIEILPKDETLEIDSTVNEVITEKNGEAVQQYFNSWNARDLESAVSCFTEDCEYDDSQFDEPFKGSDAMSAHLNRVVDALPETFQFVVDDAAVGNDGNVCACWHVESNNEILPFTRGCSFYKVDSASNKIAFGFDVPEPAVIKSGNLVTLFRSQKNMIKNEPIRVIPLICWIAYMYVVFFSNGILPGADALQLEQRTWEEVRDLSINFFFVSPLLNLPFSPTVHPMLESIFNLLLSWAAMFAGFLSDDRDDKANELPTLPIVIGMQFLTSAFLLPYLFSRTSEPTESSNNMVYSDDLTRVQNIVGESRLLGPAMSVVGATSIAWAFLARSDEFGSGWDERYSSLIDLLSIDRVGSSFVVDLAIFAIFQGWLVDDDMRRRGVDVDTNEMALLRGIAKFLPFFGLAIYLTARPQLPVRPSDSL</sequence>
<feature type="transmembrane region" description="Helical" evidence="1">
    <location>
        <begin position="421"/>
        <end position="440"/>
    </location>
</feature>
<dbReference type="PANTHER" id="PTHR33698">
    <property type="entry name" value="NUCLEAR TRANSPORT FACTOR 2 (NTF2)-LIKE PROTEIN"/>
    <property type="match status" value="1"/>
</dbReference>
<evidence type="ECO:0000256" key="1">
    <source>
        <dbReference type="SAM" id="Phobius"/>
    </source>
</evidence>
<feature type="transmembrane region" description="Helical" evidence="1">
    <location>
        <begin position="370"/>
        <end position="390"/>
    </location>
</feature>